<organism evidence="2 3">
    <name type="scientific">Exidia glandulosa HHB12029</name>
    <dbReference type="NCBI Taxonomy" id="1314781"/>
    <lineage>
        <taxon>Eukaryota</taxon>
        <taxon>Fungi</taxon>
        <taxon>Dikarya</taxon>
        <taxon>Basidiomycota</taxon>
        <taxon>Agaricomycotina</taxon>
        <taxon>Agaricomycetes</taxon>
        <taxon>Auriculariales</taxon>
        <taxon>Exidiaceae</taxon>
        <taxon>Exidia</taxon>
    </lineage>
</organism>
<dbReference type="AlphaFoldDB" id="A0A165NRI8"/>
<sequence>MQHLHLQTISHKDAQSQWIPSATLALGLIGPLHALASGIHPVGMPVIIIAQTAATLSVVTAAYLHVCTKNMALESETDTSTFEEFVARMPFRGHEPRVWACIAAGLTVVAAGVVYYIAALASLAVCVLSLVWVYRQAMWVVVKRSTTRAVDIVVRVCTVIGS</sequence>
<evidence type="ECO:0000256" key="1">
    <source>
        <dbReference type="SAM" id="Phobius"/>
    </source>
</evidence>
<proteinExistence type="predicted"/>
<keyword evidence="3" id="KW-1185">Reference proteome</keyword>
<keyword evidence="1" id="KW-1133">Transmembrane helix</keyword>
<accession>A0A165NRI8</accession>
<gene>
    <name evidence="2" type="ORF">EXIGLDRAFT_761122</name>
</gene>
<feature type="transmembrane region" description="Helical" evidence="1">
    <location>
        <begin position="21"/>
        <end position="40"/>
    </location>
</feature>
<keyword evidence="1" id="KW-0472">Membrane</keyword>
<reference evidence="2 3" key="1">
    <citation type="journal article" date="2016" name="Mol. Biol. Evol.">
        <title>Comparative Genomics of Early-Diverging Mushroom-Forming Fungi Provides Insights into the Origins of Lignocellulose Decay Capabilities.</title>
        <authorList>
            <person name="Nagy L.G."/>
            <person name="Riley R."/>
            <person name="Tritt A."/>
            <person name="Adam C."/>
            <person name="Daum C."/>
            <person name="Floudas D."/>
            <person name="Sun H."/>
            <person name="Yadav J.S."/>
            <person name="Pangilinan J."/>
            <person name="Larsson K.H."/>
            <person name="Matsuura K."/>
            <person name="Barry K."/>
            <person name="Labutti K."/>
            <person name="Kuo R."/>
            <person name="Ohm R.A."/>
            <person name="Bhattacharya S.S."/>
            <person name="Shirouzu T."/>
            <person name="Yoshinaga Y."/>
            <person name="Martin F.M."/>
            <person name="Grigoriev I.V."/>
            <person name="Hibbett D.S."/>
        </authorList>
    </citation>
    <scope>NUCLEOTIDE SEQUENCE [LARGE SCALE GENOMIC DNA]</scope>
    <source>
        <strain evidence="2 3">HHB12029</strain>
    </source>
</reference>
<feature type="transmembrane region" description="Helical" evidence="1">
    <location>
        <begin position="98"/>
        <end position="131"/>
    </location>
</feature>
<dbReference type="InParanoid" id="A0A165NRI8"/>
<keyword evidence="1" id="KW-0812">Transmembrane</keyword>
<evidence type="ECO:0000313" key="3">
    <source>
        <dbReference type="Proteomes" id="UP000077266"/>
    </source>
</evidence>
<dbReference type="Proteomes" id="UP000077266">
    <property type="component" value="Unassembled WGS sequence"/>
</dbReference>
<feature type="transmembrane region" description="Helical" evidence="1">
    <location>
        <begin position="46"/>
        <end position="66"/>
    </location>
</feature>
<protein>
    <submittedName>
        <fullName evidence="2">Uncharacterized protein</fullName>
    </submittedName>
</protein>
<name>A0A165NRI8_EXIGL</name>
<evidence type="ECO:0000313" key="2">
    <source>
        <dbReference type="EMBL" id="KZW01115.1"/>
    </source>
</evidence>
<dbReference type="EMBL" id="KV425896">
    <property type="protein sequence ID" value="KZW01115.1"/>
    <property type="molecule type" value="Genomic_DNA"/>
</dbReference>